<keyword evidence="5" id="KW-1185">Reference proteome</keyword>
<feature type="region of interest" description="Disordered" evidence="1">
    <location>
        <begin position="75"/>
        <end position="102"/>
    </location>
</feature>
<feature type="region of interest" description="Disordered" evidence="1">
    <location>
        <begin position="21"/>
        <end position="45"/>
    </location>
</feature>
<evidence type="ECO:0000313" key="4">
    <source>
        <dbReference type="EMBL" id="QGK68434.1"/>
    </source>
</evidence>
<accession>A0A5Q3Q5J8</accession>
<dbReference type="KEGG" id="sace:GIY23_01685"/>
<dbReference type="Gene3D" id="3.60.10.10">
    <property type="entry name" value="Endonuclease/exonuclease/phosphatase"/>
    <property type="match status" value="1"/>
</dbReference>
<dbReference type="AlphaFoldDB" id="A0A5Q3Q5J8"/>
<keyword evidence="2" id="KW-1133">Transmembrane helix</keyword>
<protein>
    <recommendedName>
        <fullName evidence="3">Endonuclease/exonuclease/phosphatase domain-containing protein</fullName>
    </recommendedName>
</protein>
<reference evidence="5" key="1">
    <citation type="submission" date="2019-11" db="EMBL/GenBank/DDBJ databases">
        <title>The complete genome sequence of Saccharopolyspora sp. E2A.</title>
        <authorList>
            <person name="Zhang G."/>
        </authorList>
    </citation>
    <scope>NUCLEOTIDE SEQUENCE [LARGE SCALE GENOMIC DNA]</scope>
    <source>
        <strain evidence="5">E2A</strain>
    </source>
</reference>
<evidence type="ECO:0000259" key="3">
    <source>
        <dbReference type="Pfam" id="PF03372"/>
    </source>
</evidence>
<feature type="compositionally biased region" description="Basic residues" evidence="1">
    <location>
        <begin position="143"/>
        <end position="152"/>
    </location>
</feature>
<sequence length="559" mass="59876">MNRKHTHRLRVGERIIVGHRRSVGSLGGSDGLGKLPPPQASTRRRDRAGLAHRRACAATDRGCVGHRVRQRRGTPRCPVLPVVPSAHRPHRPGDRGRCSTGGRRRTRACVVCRGEPGPVDTGRTASRCTGARDSGTHQGVVVRRGHASRRRSSSASGRTLIRSGVSVVSRGRGRRAPVRRQRWSSSRTRRAQRTDTLRAPLFGSVSVGWVRVPPSRGGPVSRSAPIELDVERTRGDDEREGRRAPRGPIVTVLLLSVAVPFLGWATVSLVGYDRDPYTAALVALTQYAVPVGGALVLVGLLLHRWLTTLLVLLATIGLALHVAPRAVPNTSAPVQGTPVKVMSINLYFGGADVRRVVELVRAEQVDALVLQELTPESAEALDRAGLTELLPHRVFEPRPGAAGSGIASRWPLRELSIAPPSTMQQPSALIDSPGPGELEVVGVHPVIPVGDTATWQDELRALPEPARDAATPRVLAGDFNATLDHSPMRRLLGQGYEDAAATTGDGLQGTWPGADVRIPPPMTIDHVLVSGGATVQGYQRFDVAGGDHRAILTHLTLPA</sequence>
<evidence type="ECO:0000256" key="2">
    <source>
        <dbReference type="SAM" id="Phobius"/>
    </source>
</evidence>
<keyword evidence="2" id="KW-0472">Membrane</keyword>
<feature type="transmembrane region" description="Helical" evidence="2">
    <location>
        <begin position="305"/>
        <end position="323"/>
    </location>
</feature>
<feature type="transmembrane region" description="Helical" evidence="2">
    <location>
        <begin position="249"/>
        <end position="271"/>
    </location>
</feature>
<feature type="transmembrane region" description="Helical" evidence="2">
    <location>
        <begin position="277"/>
        <end position="298"/>
    </location>
</feature>
<feature type="compositionally biased region" description="Basic residues" evidence="1">
    <location>
        <begin position="171"/>
        <end position="191"/>
    </location>
</feature>
<keyword evidence="2" id="KW-0812">Transmembrane</keyword>
<gene>
    <name evidence="4" type="ORF">GIY23_01685</name>
</gene>
<name>A0A5Q3Q5J8_9PSEU</name>
<feature type="compositionally biased region" description="Low complexity" evidence="1">
    <location>
        <begin position="153"/>
        <end position="170"/>
    </location>
</feature>
<dbReference type="Proteomes" id="UP000371041">
    <property type="component" value="Chromosome"/>
</dbReference>
<dbReference type="InterPro" id="IPR036691">
    <property type="entry name" value="Endo/exonu/phosph_ase_sf"/>
</dbReference>
<evidence type="ECO:0000313" key="5">
    <source>
        <dbReference type="Proteomes" id="UP000371041"/>
    </source>
</evidence>
<dbReference type="GO" id="GO:0003824">
    <property type="term" value="F:catalytic activity"/>
    <property type="evidence" value="ECO:0007669"/>
    <property type="project" value="InterPro"/>
</dbReference>
<feature type="region of interest" description="Disordered" evidence="1">
    <location>
        <begin position="120"/>
        <end position="192"/>
    </location>
</feature>
<dbReference type="InterPro" id="IPR005135">
    <property type="entry name" value="Endo/exonuclease/phosphatase"/>
</dbReference>
<proteinExistence type="predicted"/>
<dbReference type="SUPFAM" id="SSF56219">
    <property type="entry name" value="DNase I-like"/>
    <property type="match status" value="1"/>
</dbReference>
<dbReference type="Pfam" id="PF03372">
    <property type="entry name" value="Exo_endo_phos"/>
    <property type="match status" value="1"/>
</dbReference>
<dbReference type="EMBL" id="CP045929">
    <property type="protein sequence ID" value="QGK68434.1"/>
    <property type="molecule type" value="Genomic_DNA"/>
</dbReference>
<evidence type="ECO:0000256" key="1">
    <source>
        <dbReference type="SAM" id="MobiDB-lite"/>
    </source>
</evidence>
<feature type="domain" description="Endonuclease/exonuclease/phosphatase" evidence="3">
    <location>
        <begin position="342"/>
        <end position="548"/>
    </location>
</feature>
<organism evidence="4 5">
    <name type="scientific">Allosaccharopolyspora coralli</name>
    <dbReference type="NCBI Taxonomy" id="2665642"/>
    <lineage>
        <taxon>Bacteria</taxon>
        <taxon>Bacillati</taxon>
        <taxon>Actinomycetota</taxon>
        <taxon>Actinomycetes</taxon>
        <taxon>Pseudonocardiales</taxon>
        <taxon>Pseudonocardiaceae</taxon>
        <taxon>Allosaccharopolyspora</taxon>
    </lineage>
</organism>